<dbReference type="OrthoDB" id="545839at2759"/>
<dbReference type="PROSITE" id="PS00135">
    <property type="entry name" value="TRYPSIN_SER"/>
    <property type="match status" value="1"/>
</dbReference>
<name>A0A8S1JAP2_9CHLO</name>
<evidence type="ECO:0000256" key="4">
    <source>
        <dbReference type="SAM" id="SignalP"/>
    </source>
</evidence>
<feature type="chain" id="PRO_5035860989" description="Peptidase S1 domain-containing protein" evidence="4">
    <location>
        <begin position="30"/>
        <end position="310"/>
    </location>
</feature>
<protein>
    <recommendedName>
        <fullName evidence="5">Peptidase S1 domain-containing protein</fullName>
    </recommendedName>
</protein>
<evidence type="ECO:0000313" key="6">
    <source>
        <dbReference type="EMBL" id="CAD7703295.1"/>
    </source>
</evidence>
<dbReference type="InterPro" id="IPR033116">
    <property type="entry name" value="TRYPSIN_SER"/>
</dbReference>
<dbReference type="GO" id="GO:0006508">
    <property type="term" value="P:proteolysis"/>
    <property type="evidence" value="ECO:0007669"/>
    <property type="project" value="UniProtKB-KW"/>
</dbReference>
<proteinExistence type="inferred from homology"/>
<dbReference type="InterPro" id="IPR043504">
    <property type="entry name" value="Peptidase_S1_PA_chymotrypsin"/>
</dbReference>
<reference evidence="6" key="1">
    <citation type="submission" date="2020-12" db="EMBL/GenBank/DDBJ databases">
        <authorList>
            <person name="Iha C."/>
        </authorList>
    </citation>
    <scope>NUCLEOTIDE SEQUENCE</scope>
</reference>
<keyword evidence="3" id="KW-0720">Serine protease</keyword>
<dbReference type="PANTHER" id="PTHR24276:SF98">
    <property type="entry name" value="FI18310P1-RELATED"/>
    <property type="match status" value="1"/>
</dbReference>
<dbReference type="PROSITE" id="PS50240">
    <property type="entry name" value="TRYPSIN_DOM"/>
    <property type="match status" value="1"/>
</dbReference>
<dbReference type="Pfam" id="PF00089">
    <property type="entry name" value="Trypsin"/>
    <property type="match status" value="1"/>
</dbReference>
<gene>
    <name evidence="6" type="ORF">OSTQU699_LOCUS8652</name>
</gene>
<dbReference type="Proteomes" id="UP000708148">
    <property type="component" value="Unassembled WGS sequence"/>
</dbReference>
<dbReference type="EMBL" id="CAJHUC010002147">
    <property type="protein sequence ID" value="CAD7703295.1"/>
    <property type="molecule type" value="Genomic_DNA"/>
</dbReference>
<evidence type="ECO:0000256" key="2">
    <source>
        <dbReference type="ARBA" id="ARBA00023157"/>
    </source>
</evidence>
<dbReference type="PRINTS" id="PR00722">
    <property type="entry name" value="CHYMOTRYPSIN"/>
</dbReference>
<accession>A0A8S1JAP2</accession>
<keyword evidence="7" id="KW-1185">Reference proteome</keyword>
<feature type="signal peptide" evidence="4">
    <location>
        <begin position="1"/>
        <end position="29"/>
    </location>
</feature>
<keyword evidence="2" id="KW-1015">Disulfide bond</keyword>
<dbReference type="SMART" id="SM00020">
    <property type="entry name" value="Tryp_SPc"/>
    <property type="match status" value="1"/>
</dbReference>
<dbReference type="PANTHER" id="PTHR24276">
    <property type="entry name" value="POLYSERASE-RELATED"/>
    <property type="match status" value="1"/>
</dbReference>
<dbReference type="PROSITE" id="PS00134">
    <property type="entry name" value="TRYPSIN_HIS"/>
    <property type="match status" value="1"/>
</dbReference>
<comment type="caution">
    <text evidence="6">The sequence shown here is derived from an EMBL/GenBank/DDBJ whole genome shotgun (WGS) entry which is preliminary data.</text>
</comment>
<dbReference type="InterPro" id="IPR001254">
    <property type="entry name" value="Trypsin_dom"/>
</dbReference>
<dbReference type="GO" id="GO:0004252">
    <property type="term" value="F:serine-type endopeptidase activity"/>
    <property type="evidence" value="ECO:0007669"/>
    <property type="project" value="InterPro"/>
</dbReference>
<evidence type="ECO:0000259" key="5">
    <source>
        <dbReference type="PROSITE" id="PS50240"/>
    </source>
</evidence>
<organism evidence="6 7">
    <name type="scientific">Ostreobium quekettii</name>
    <dbReference type="NCBI Taxonomy" id="121088"/>
    <lineage>
        <taxon>Eukaryota</taxon>
        <taxon>Viridiplantae</taxon>
        <taxon>Chlorophyta</taxon>
        <taxon>core chlorophytes</taxon>
        <taxon>Ulvophyceae</taxon>
        <taxon>TCBD clade</taxon>
        <taxon>Bryopsidales</taxon>
        <taxon>Ostreobineae</taxon>
        <taxon>Ostreobiaceae</taxon>
        <taxon>Ostreobium</taxon>
    </lineage>
</organism>
<keyword evidence="3" id="KW-0378">Hydrolase</keyword>
<evidence type="ECO:0000256" key="1">
    <source>
        <dbReference type="ARBA" id="ARBA00007664"/>
    </source>
</evidence>
<dbReference type="Gene3D" id="2.40.10.10">
    <property type="entry name" value="Trypsin-like serine proteases"/>
    <property type="match status" value="1"/>
</dbReference>
<dbReference type="InterPro" id="IPR001314">
    <property type="entry name" value="Peptidase_S1A"/>
</dbReference>
<keyword evidence="4" id="KW-0732">Signal</keyword>
<dbReference type="AlphaFoldDB" id="A0A8S1JAP2"/>
<sequence>MGITGPRRHRRGLLAACLLIVGLLDQGACRTNAQGIEGLILGGDDAEPGEFPYMVTLQRGRFLDHFCGGALITPNVVITAAHCVEQTLNSNAPPQFPTMRVGGVERLNGKAKPNEIVEVFKACKRVVHPEFTGDLTQGFDIALLMINGSSSAVQAKVDSDPGLEVGVELTAIGFGLFGNGSLPARRLQKTDFLAYITNEECTKLYEPIGLPIIDTMMCAFDTESDACKGDSGGPLLTKAGFGDGRNKDGDRTDVIVGLTSFGPEQGCGDMEKPAVYTRVSSFFDWIMASIEDMSSAAFSGDQNPECNEEP</sequence>
<evidence type="ECO:0000313" key="7">
    <source>
        <dbReference type="Proteomes" id="UP000708148"/>
    </source>
</evidence>
<keyword evidence="3" id="KW-0645">Protease</keyword>
<comment type="similarity">
    <text evidence="1">Belongs to the peptidase S1 family.</text>
</comment>
<dbReference type="CDD" id="cd00190">
    <property type="entry name" value="Tryp_SPc"/>
    <property type="match status" value="1"/>
</dbReference>
<dbReference type="SUPFAM" id="SSF50494">
    <property type="entry name" value="Trypsin-like serine proteases"/>
    <property type="match status" value="1"/>
</dbReference>
<dbReference type="InterPro" id="IPR009003">
    <property type="entry name" value="Peptidase_S1_PA"/>
</dbReference>
<dbReference type="InterPro" id="IPR018114">
    <property type="entry name" value="TRYPSIN_HIS"/>
</dbReference>
<evidence type="ECO:0000256" key="3">
    <source>
        <dbReference type="RuleBase" id="RU363034"/>
    </source>
</evidence>
<feature type="domain" description="Peptidase S1" evidence="5">
    <location>
        <begin position="40"/>
        <end position="291"/>
    </location>
</feature>
<dbReference type="InterPro" id="IPR050430">
    <property type="entry name" value="Peptidase_S1"/>
</dbReference>